<dbReference type="VEuPathDB" id="FungiDB:SPRG_16317"/>
<dbReference type="PANTHER" id="PTHR35213">
    <property type="entry name" value="RING-TYPE DOMAIN-CONTAINING PROTEIN-RELATED"/>
    <property type="match status" value="1"/>
</dbReference>
<accession>A0A067BNH6</accession>
<organism evidence="1 2">
    <name type="scientific">Saprolegnia parasitica (strain CBS 223.65)</name>
    <dbReference type="NCBI Taxonomy" id="695850"/>
    <lineage>
        <taxon>Eukaryota</taxon>
        <taxon>Sar</taxon>
        <taxon>Stramenopiles</taxon>
        <taxon>Oomycota</taxon>
        <taxon>Saprolegniomycetes</taxon>
        <taxon>Saprolegniales</taxon>
        <taxon>Saprolegniaceae</taxon>
        <taxon>Saprolegnia</taxon>
    </lineage>
</organism>
<dbReference type="OrthoDB" id="47272at2759"/>
<proteinExistence type="predicted"/>
<dbReference type="Proteomes" id="UP000030745">
    <property type="component" value="Unassembled WGS sequence"/>
</dbReference>
<dbReference type="OMA" id="MLRHIQY"/>
<dbReference type="KEGG" id="spar:SPRG_16317"/>
<reference evidence="1 2" key="1">
    <citation type="journal article" date="2013" name="PLoS Genet.">
        <title>Distinctive expansion of potential virulence genes in the genome of the oomycete fish pathogen Saprolegnia parasitica.</title>
        <authorList>
            <person name="Jiang R.H."/>
            <person name="de Bruijn I."/>
            <person name="Haas B.J."/>
            <person name="Belmonte R."/>
            <person name="Lobach L."/>
            <person name="Christie J."/>
            <person name="van den Ackerveken G."/>
            <person name="Bottin A."/>
            <person name="Bulone V."/>
            <person name="Diaz-Moreno S.M."/>
            <person name="Dumas B."/>
            <person name="Fan L."/>
            <person name="Gaulin E."/>
            <person name="Govers F."/>
            <person name="Grenville-Briggs L.J."/>
            <person name="Horner N.R."/>
            <person name="Levin J.Z."/>
            <person name="Mammella M."/>
            <person name="Meijer H.J."/>
            <person name="Morris P."/>
            <person name="Nusbaum C."/>
            <person name="Oome S."/>
            <person name="Phillips A.J."/>
            <person name="van Rooyen D."/>
            <person name="Rzeszutek E."/>
            <person name="Saraiva M."/>
            <person name="Secombes C.J."/>
            <person name="Seidl M.F."/>
            <person name="Snel B."/>
            <person name="Stassen J.H."/>
            <person name="Sykes S."/>
            <person name="Tripathy S."/>
            <person name="van den Berg H."/>
            <person name="Vega-Arreguin J.C."/>
            <person name="Wawra S."/>
            <person name="Young S.K."/>
            <person name="Zeng Q."/>
            <person name="Dieguez-Uribeondo J."/>
            <person name="Russ C."/>
            <person name="Tyler B.M."/>
            <person name="van West P."/>
        </authorList>
    </citation>
    <scope>NUCLEOTIDE SEQUENCE [LARGE SCALE GENOMIC DNA]</scope>
    <source>
        <strain evidence="1 2">CBS 223.65</strain>
    </source>
</reference>
<protein>
    <submittedName>
        <fullName evidence="1">Uncharacterized protein</fullName>
    </submittedName>
</protein>
<gene>
    <name evidence="1" type="ORF">SPRG_16317</name>
</gene>
<dbReference type="EMBL" id="KK583461">
    <property type="protein sequence ID" value="KDO18295.1"/>
    <property type="molecule type" value="Genomic_DNA"/>
</dbReference>
<evidence type="ECO:0000313" key="1">
    <source>
        <dbReference type="EMBL" id="KDO18295.1"/>
    </source>
</evidence>
<dbReference type="STRING" id="695850.A0A067BNH6"/>
<dbReference type="RefSeq" id="XP_012211003.1">
    <property type="nucleotide sequence ID" value="XM_012355613.1"/>
</dbReference>
<evidence type="ECO:0000313" key="2">
    <source>
        <dbReference type="Proteomes" id="UP000030745"/>
    </source>
</evidence>
<sequence>MEIARLLCHSVPPCDLRRGMWTDVEDSYALALIDGFLAGCFAGAVSPGTSLRCFLAKRLRCSPMRVSKRLAFYSLSKHVHLPQKVGKQRYTLDRTLAPEAAATMLRHIQYLQRIFDQTQTSPDVVDDDRPPPSPASLRVGMWLPQEQARAYNLILSFVRGDLPLARGTTLRSFLAAELHCSPMRISKKLATTELAGRKLPKRIGSALFIPREHRMLLKQLKMVSPSSAYFLSTSSSMHASL</sequence>
<dbReference type="AlphaFoldDB" id="A0A067BNH6"/>
<name>A0A067BNH6_SAPPC</name>
<dbReference type="GeneID" id="24137953"/>
<keyword evidence="2" id="KW-1185">Reference proteome</keyword>